<comment type="similarity">
    <text evidence="2 5">Belongs to the glycosyl hydrolase 72 family.</text>
</comment>
<sequence>MRSVLSKAALVVAASLATVTAIPEIVVKGSKFFAGDEQFYIKGFAFQGTGNDPLVNITQCTYDISLMKLFGTNSVRVYHVDPTKDHTACMRVLADAGIYLWVDLDTFGTALHTIDPAWNLDQFQKYVKVMDAFHTFSNTAGFWIGNEVINSNNNSDAAPYIKAATADMRAYRDKMGYRKIPIGYSAADIAELRPQLQNYLACGDPKTTIEFFGLNSYEWCGNATYDSSGYHNLQNMAENYTIPIFFSETGCIVPRPRTFGDQLVIFGPEMSGTWSGAIIYEWVNEGNDYGVVDYKNTEYGGPPIPMDPEFTALRNIWKSATPNEVKQSDYNPNKPTPACPPSVEGAWKVNGDEPLPTLGAATVKSIVSMEKRQASMHAVPPARVYWGGKNGPKKPKSASSKTEVGVQSGVLGLLMIAVVAFFSM</sequence>
<name>A0A9X0A8S9_9HELO</name>
<keyword evidence="5" id="KW-0336">GPI-anchor</keyword>
<evidence type="ECO:0000256" key="6">
    <source>
        <dbReference type="SAM" id="MobiDB-lite"/>
    </source>
</evidence>
<dbReference type="InterPro" id="IPR017853">
    <property type="entry name" value="GH"/>
</dbReference>
<feature type="transmembrane region" description="Helical" evidence="7">
    <location>
        <begin position="404"/>
        <end position="422"/>
    </location>
</feature>
<dbReference type="GO" id="GO:0071970">
    <property type="term" value="P:fungal-type cell wall (1-&gt;3)-beta-D-glucan biosynthetic process"/>
    <property type="evidence" value="ECO:0007669"/>
    <property type="project" value="TreeGrafter"/>
</dbReference>
<organism evidence="8 9">
    <name type="scientific">Sclerotinia nivalis</name>
    <dbReference type="NCBI Taxonomy" id="352851"/>
    <lineage>
        <taxon>Eukaryota</taxon>
        <taxon>Fungi</taxon>
        <taxon>Dikarya</taxon>
        <taxon>Ascomycota</taxon>
        <taxon>Pezizomycotina</taxon>
        <taxon>Leotiomycetes</taxon>
        <taxon>Helotiales</taxon>
        <taxon>Sclerotiniaceae</taxon>
        <taxon>Sclerotinia</taxon>
    </lineage>
</organism>
<reference evidence="8" key="1">
    <citation type="submission" date="2022-11" db="EMBL/GenBank/DDBJ databases">
        <title>Genome Resource of Sclerotinia nivalis Strain SnTB1, a Plant Pathogen Isolated from American Ginseng.</title>
        <authorList>
            <person name="Fan S."/>
        </authorList>
    </citation>
    <scope>NUCLEOTIDE SEQUENCE</scope>
    <source>
        <strain evidence="8">SnTB1</strain>
    </source>
</reference>
<dbReference type="GO" id="GO:0042124">
    <property type="term" value="F:1,3-beta-glucanosyltransferase activity"/>
    <property type="evidence" value="ECO:0007669"/>
    <property type="project" value="TreeGrafter"/>
</dbReference>
<proteinExistence type="inferred from homology"/>
<keyword evidence="7" id="KW-0812">Transmembrane</keyword>
<feature type="chain" id="PRO_5041014507" description="1,3-beta-glucanosyltransferase" evidence="5">
    <location>
        <begin position="22"/>
        <end position="424"/>
    </location>
</feature>
<evidence type="ECO:0000256" key="3">
    <source>
        <dbReference type="ARBA" id="ARBA00022729"/>
    </source>
</evidence>
<dbReference type="GO" id="GO:0031505">
    <property type="term" value="P:fungal-type cell wall organization"/>
    <property type="evidence" value="ECO:0007669"/>
    <property type="project" value="TreeGrafter"/>
</dbReference>
<protein>
    <recommendedName>
        <fullName evidence="5">1,3-beta-glucanosyltransferase</fullName>
        <ecNumber evidence="5">2.4.1.-</ecNumber>
    </recommendedName>
</protein>
<evidence type="ECO:0000256" key="1">
    <source>
        <dbReference type="ARBA" id="ARBA00004609"/>
    </source>
</evidence>
<evidence type="ECO:0000256" key="4">
    <source>
        <dbReference type="ARBA" id="ARBA00023180"/>
    </source>
</evidence>
<keyword evidence="5" id="KW-0449">Lipoprotein</keyword>
<evidence type="ECO:0000256" key="7">
    <source>
        <dbReference type="SAM" id="Phobius"/>
    </source>
</evidence>
<keyword evidence="7" id="KW-1133">Transmembrane helix</keyword>
<dbReference type="PANTHER" id="PTHR31468">
    <property type="entry name" value="1,3-BETA-GLUCANOSYLTRANSFERASE GAS1"/>
    <property type="match status" value="1"/>
</dbReference>
<keyword evidence="3 5" id="KW-0732">Signal</keyword>
<dbReference type="PANTHER" id="PTHR31468:SF8">
    <property type="entry name" value="1,3-BETA-GLUCANOSYLTRANSFERASE GAS2"/>
    <property type="match status" value="1"/>
</dbReference>
<dbReference type="EMBL" id="JAPEIS010000016">
    <property type="protein sequence ID" value="KAJ8058349.1"/>
    <property type="molecule type" value="Genomic_DNA"/>
</dbReference>
<dbReference type="EC" id="2.4.1.-" evidence="5"/>
<evidence type="ECO:0000256" key="2">
    <source>
        <dbReference type="ARBA" id="ARBA00007528"/>
    </source>
</evidence>
<feature type="region of interest" description="Disordered" evidence="6">
    <location>
        <begin position="382"/>
        <end position="402"/>
    </location>
</feature>
<evidence type="ECO:0000313" key="8">
    <source>
        <dbReference type="EMBL" id="KAJ8058349.1"/>
    </source>
</evidence>
<dbReference type="GO" id="GO:0005886">
    <property type="term" value="C:plasma membrane"/>
    <property type="evidence" value="ECO:0007669"/>
    <property type="project" value="UniProtKB-SubCell"/>
</dbReference>
<comment type="caution">
    <text evidence="8">The sequence shown here is derived from an EMBL/GenBank/DDBJ whole genome shotgun (WGS) entry which is preliminary data.</text>
</comment>
<evidence type="ECO:0000256" key="5">
    <source>
        <dbReference type="RuleBase" id="RU361209"/>
    </source>
</evidence>
<dbReference type="Pfam" id="PF03198">
    <property type="entry name" value="Glyco_hydro_72"/>
    <property type="match status" value="1"/>
</dbReference>
<keyword evidence="4" id="KW-0325">Glycoprotein</keyword>
<dbReference type="OrthoDB" id="421038at2759"/>
<accession>A0A9X0A8S9</accession>
<dbReference type="GO" id="GO:0098552">
    <property type="term" value="C:side of membrane"/>
    <property type="evidence" value="ECO:0007669"/>
    <property type="project" value="UniProtKB-KW"/>
</dbReference>
<evidence type="ECO:0000313" key="9">
    <source>
        <dbReference type="Proteomes" id="UP001152300"/>
    </source>
</evidence>
<keyword evidence="5 7" id="KW-0472">Membrane</keyword>
<feature type="signal peptide" evidence="5">
    <location>
        <begin position="1"/>
        <end position="21"/>
    </location>
</feature>
<comment type="function">
    <text evidence="5">Splits internally a 1,3-beta-glucan molecule and transfers the newly generated reducing end (the donor) to the non-reducing end of another 1,3-beta-glucan molecule (the acceptor) forming a 1,3-beta linkage, resulting in the elongation of 1,3-beta-glucan chains in the cell wall.</text>
</comment>
<keyword evidence="5" id="KW-0808">Transferase</keyword>
<dbReference type="Gene3D" id="3.20.20.80">
    <property type="entry name" value="Glycosidases"/>
    <property type="match status" value="1"/>
</dbReference>
<dbReference type="AlphaFoldDB" id="A0A9X0A8S9"/>
<dbReference type="Proteomes" id="UP001152300">
    <property type="component" value="Unassembled WGS sequence"/>
</dbReference>
<keyword evidence="9" id="KW-1185">Reference proteome</keyword>
<gene>
    <name evidence="8" type="ORF">OCU04_012541</name>
</gene>
<dbReference type="SUPFAM" id="SSF51445">
    <property type="entry name" value="(Trans)glycosidases"/>
    <property type="match status" value="1"/>
</dbReference>
<comment type="subcellular location">
    <subcellularLocation>
        <location evidence="1 5">Cell membrane</location>
        <topology evidence="1 5">Lipid-anchor</topology>
        <topology evidence="1 5">GPI-anchor</topology>
    </subcellularLocation>
</comment>
<dbReference type="InterPro" id="IPR004886">
    <property type="entry name" value="Glucanosyltransferase"/>
</dbReference>